<keyword evidence="2" id="KW-1185">Reference proteome</keyword>
<protein>
    <submittedName>
        <fullName evidence="1">Uncharacterized protein</fullName>
    </submittedName>
</protein>
<reference evidence="1 2" key="1">
    <citation type="submission" date="2019-04" db="EMBL/GenBank/DDBJ databases">
        <title>Fungal friends and foes A comparative genomics study of 23 Aspergillus species from section Flavi.</title>
        <authorList>
            <consortium name="DOE Joint Genome Institute"/>
            <person name="Kjaerbolling I."/>
            <person name="Vesth T.C."/>
            <person name="Frisvad J.C."/>
            <person name="Nybo J.L."/>
            <person name="Theobald S."/>
            <person name="Kildgaard S."/>
            <person name="Petersen T.I."/>
            <person name="Kuo A."/>
            <person name="Sato A."/>
            <person name="Lyhne E.K."/>
            <person name="Kogle M.E."/>
            <person name="Wiebenga A."/>
            <person name="Kun R.S."/>
            <person name="Lubbers R.J."/>
            <person name="Makela M.R."/>
            <person name="Barry K."/>
            <person name="Chovatia M."/>
            <person name="Clum A."/>
            <person name="Daum C."/>
            <person name="Haridas S."/>
            <person name="He G."/>
            <person name="LaButti K."/>
            <person name="Lipzen A."/>
            <person name="Mondo S."/>
            <person name="Pangilinan J."/>
            <person name="Riley R."/>
            <person name="Salamov A."/>
            <person name="Simmons B.A."/>
            <person name="Magnuson J.K."/>
            <person name="Henrissat B."/>
            <person name="Mortensen U.H."/>
            <person name="Larsen T.O."/>
            <person name="De vries R.P."/>
            <person name="Grigoriev I.V."/>
            <person name="Machida M."/>
            <person name="Baker S.E."/>
            <person name="Andersen M.R."/>
        </authorList>
    </citation>
    <scope>NUCLEOTIDE SEQUENCE [LARGE SCALE GENOMIC DNA]</scope>
    <source>
        <strain evidence="1 2">CBS 117635</strain>
    </source>
</reference>
<dbReference type="EMBL" id="ML732962">
    <property type="protein sequence ID" value="KAB8266507.1"/>
    <property type="molecule type" value="Genomic_DNA"/>
</dbReference>
<organism evidence="1 2">
    <name type="scientific">Aspergillus minisclerotigenes</name>
    <dbReference type="NCBI Taxonomy" id="656917"/>
    <lineage>
        <taxon>Eukaryota</taxon>
        <taxon>Fungi</taxon>
        <taxon>Dikarya</taxon>
        <taxon>Ascomycota</taxon>
        <taxon>Pezizomycotina</taxon>
        <taxon>Eurotiomycetes</taxon>
        <taxon>Eurotiomycetidae</taxon>
        <taxon>Eurotiales</taxon>
        <taxon>Aspergillaceae</taxon>
        <taxon>Aspergillus</taxon>
        <taxon>Aspergillus subgen. Circumdati</taxon>
    </lineage>
</organism>
<proteinExistence type="predicted"/>
<evidence type="ECO:0000313" key="1">
    <source>
        <dbReference type="EMBL" id="KAB8266507.1"/>
    </source>
</evidence>
<dbReference type="Proteomes" id="UP000326289">
    <property type="component" value="Unassembled WGS sequence"/>
</dbReference>
<dbReference type="AlphaFoldDB" id="A0A5N6IK06"/>
<sequence length="181" mass="20664">MIFCHWQVIPPVLVWGRKPLVSFSVGNRGMYGVWMDVTMDMDSQYSTPYLTSRYMPEGPWYIEGTTHCRYSSGNSESKLPYDLLISYSNPSPGHPPRSLSSSTTLILPSLPLRRRTLSQAFFYSSSLLCPPTFLFSFSLHPRVQSSSLSTTVYNTLVASPRPFRRQFQETVKIRLYSTAQL</sequence>
<gene>
    <name evidence="1" type="ORF">BDV30DRAFT_70951</name>
</gene>
<accession>A0A5N6IK06</accession>
<evidence type="ECO:0000313" key="2">
    <source>
        <dbReference type="Proteomes" id="UP000326289"/>
    </source>
</evidence>
<name>A0A5N6IK06_9EURO</name>